<dbReference type="Proteomes" id="UP000198816">
    <property type="component" value="Unassembled WGS sequence"/>
</dbReference>
<reference evidence="2" key="1">
    <citation type="submission" date="2016-10" db="EMBL/GenBank/DDBJ databases">
        <authorList>
            <person name="Varghese N."/>
            <person name="Submissions S."/>
        </authorList>
    </citation>
    <scope>NUCLEOTIDE SEQUENCE [LARGE SCALE GENOMIC DNA]</scope>
    <source>
        <strain evidence="2">DSM 217</strain>
    </source>
</reference>
<evidence type="ECO:0000313" key="2">
    <source>
        <dbReference type="Proteomes" id="UP000198816"/>
    </source>
</evidence>
<dbReference type="EMBL" id="FNNZ01000015">
    <property type="protein sequence ID" value="SDX14822.1"/>
    <property type="molecule type" value="Genomic_DNA"/>
</dbReference>
<name>A0A1H2ZBG8_THIRO</name>
<sequence>MRYAMPTRERIHAQRERLAYEAARIVLDQGLEDYDKARRKAAERIGVPDRRHWPSNEAVQDAVLAQRRLFMGRADEEALRRLRAAALQAMEQLELFGPRLVGGALSGALGSGSGIDLLLFADRAEDVIFTLLDLRIPWSEAERSMRYPGGLRCVHPVFRFMAGEVPVELVVLPRRALRNPPLDPVTERPQRGADRHEVARLVAIAG</sequence>
<organism evidence="1 2">
    <name type="scientific">Thiocapsa roseopersicina</name>
    <dbReference type="NCBI Taxonomy" id="1058"/>
    <lineage>
        <taxon>Bacteria</taxon>
        <taxon>Pseudomonadati</taxon>
        <taxon>Pseudomonadota</taxon>
        <taxon>Gammaproteobacteria</taxon>
        <taxon>Chromatiales</taxon>
        <taxon>Chromatiaceae</taxon>
        <taxon>Thiocapsa</taxon>
    </lineage>
</organism>
<evidence type="ECO:0008006" key="3">
    <source>
        <dbReference type="Google" id="ProtNLM"/>
    </source>
</evidence>
<proteinExistence type="predicted"/>
<keyword evidence="2" id="KW-1185">Reference proteome</keyword>
<accession>A0A1H2ZBG8</accession>
<evidence type="ECO:0000313" key="1">
    <source>
        <dbReference type="EMBL" id="SDX14822.1"/>
    </source>
</evidence>
<dbReference type="AlphaFoldDB" id="A0A1H2ZBG8"/>
<dbReference type="STRING" id="1058.SAMN05421783_11548"/>
<protein>
    <recommendedName>
        <fullName evidence="3">Nucleotidyltransferase domain-containing protein</fullName>
    </recommendedName>
</protein>
<gene>
    <name evidence="1" type="ORF">SAMN05421783_11548</name>
</gene>